<keyword evidence="4" id="KW-0325">Glycoprotein</keyword>
<keyword evidence="5" id="KW-1133">Transmembrane helix</keyword>
<evidence type="ECO:0000256" key="4">
    <source>
        <dbReference type="ARBA" id="ARBA00023180"/>
    </source>
</evidence>
<feature type="signal peptide" evidence="6">
    <location>
        <begin position="1"/>
        <end position="29"/>
    </location>
</feature>
<evidence type="ECO:0000313" key="8">
    <source>
        <dbReference type="EMBL" id="JAT66578.1"/>
    </source>
</evidence>
<evidence type="ECO:0000256" key="1">
    <source>
        <dbReference type="ARBA" id="ARBA00009748"/>
    </source>
</evidence>
<gene>
    <name evidence="8" type="primary">At2g13820_0</name>
    <name evidence="8" type="ORF">g.24503</name>
</gene>
<keyword evidence="2 6" id="KW-0732">Signal</keyword>
<evidence type="ECO:0000256" key="3">
    <source>
        <dbReference type="ARBA" id="ARBA00023157"/>
    </source>
</evidence>
<dbReference type="EMBL" id="GDJX01001358">
    <property type="protein sequence ID" value="JAT66578.1"/>
    <property type="molecule type" value="Transcribed_RNA"/>
</dbReference>
<dbReference type="PANTHER" id="PTHR33044">
    <property type="entry name" value="BIFUNCTIONAL INHIBITOR/LIPID-TRANSFER PROTEIN/SEED STORAGE 2S ALBUMIN SUPERFAMILY PROTEIN-RELATED"/>
    <property type="match status" value="1"/>
</dbReference>
<dbReference type="Gene3D" id="1.10.110.10">
    <property type="entry name" value="Plant lipid-transfer and hydrophobic proteins"/>
    <property type="match status" value="1"/>
</dbReference>
<dbReference type="InterPro" id="IPR036312">
    <property type="entry name" value="Bifun_inhib/LTP/seed_sf"/>
</dbReference>
<reference evidence="8" key="1">
    <citation type="submission" date="2015-07" db="EMBL/GenBank/DDBJ databases">
        <title>Transcriptome Assembly of Anthurium amnicola.</title>
        <authorList>
            <person name="Suzuki J."/>
        </authorList>
    </citation>
    <scope>NUCLEOTIDE SEQUENCE</scope>
</reference>
<proteinExistence type="inferred from homology"/>
<feature type="chain" id="PRO_5008901024" evidence="6">
    <location>
        <begin position="30"/>
        <end position="165"/>
    </location>
</feature>
<dbReference type="SMART" id="SM00499">
    <property type="entry name" value="AAI"/>
    <property type="match status" value="1"/>
</dbReference>
<evidence type="ECO:0000259" key="7">
    <source>
        <dbReference type="SMART" id="SM00499"/>
    </source>
</evidence>
<dbReference type="SUPFAM" id="SSF47699">
    <property type="entry name" value="Bifunctional inhibitor/lipid-transfer protein/seed storage 2S albumin"/>
    <property type="match status" value="1"/>
</dbReference>
<dbReference type="CDD" id="cd00010">
    <property type="entry name" value="AAI_LTSS"/>
    <property type="match status" value="1"/>
</dbReference>
<keyword evidence="3" id="KW-1015">Disulfide bond</keyword>
<organism evidence="8">
    <name type="scientific">Anthurium amnicola</name>
    <dbReference type="NCBI Taxonomy" id="1678845"/>
    <lineage>
        <taxon>Eukaryota</taxon>
        <taxon>Viridiplantae</taxon>
        <taxon>Streptophyta</taxon>
        <taxon>Embryophyta</taxon>
        <taxon>Tracheophyta</taxon>
        <taxon>Spermatophyta</taxon>
        <taxon>Magnoliopsida</taxon>
        <taxon>Liliopsida</taxon>
        <taxon>Araceae</taxon>
        <taxon>Pothoideae</taxon>
        <taxon>Potheae</taxon>
        <taxon>Anthurium</taxon>
    </lineage>
</organism>
<keyword evidence="5" id="KW-0472">Membrane</keyword>
<dbReference type="InterPro" id="IPR043325">
    <property type="entry name" value="LTSS"/>
</dbReference>
<dbReference type="InterPro" id="IPR016140">
    <property type="entry name" value="Bifunc_inhib/LTP/seed_store"/>
</dbReference>
<keyword evidence="5" id="KW-0812">Transmembrane</keyword>
<evidence type="ECO:0000256" key="6">
    <source>
        <dbReference type="SAM" id="SignalP"/>
    </source>
</evidence>
<dbReference type="Pfam" id="PF14368">
    <property type="entry name" value="LTP_2"/>
    <property type="match status" value="1"/>
</dbReference>
<evidence type="ECO:0000256" key="5">
    <source>
        <dbReference type="SAM" id="Phobius"/>
    </source>
</evidence>
<name>A0A1D1ZI40_9ARAE</name>
<sequence>MASSFFVSCRVVQMAAAVVVVLLATTAKAAVDQPTCMGPLSTLLPCQPYVQNQSSTPSPPCCSALSQVVQSQPLCLCAILDGQASSWLGFNIDLRRALMVPSDCLVQTPSLKQCLNVTRILPLSPEPSPSNPSGVSSDASFNIPHALFLGLLLAAASYVLIPIRF</sequence>
<protein>
    <submittedName>
        <fullName evidence="8">Non-specific lipid-transfer protein-like protein At2g13820</fullName>
    </submittedName>
</protein>
<dbReference type="AlphaFoldDB" id="A0A1D1ZI40"/>
<feature type="domain" description="Bifunctional inhibitor/plant lipid transfer protein/seed storage helical" evidence="7">
    <location>
        <begin position="36"/>
        <end position="114"/>
    </location>
</feature>
<feature type="transmembrane region" description="Helical" evidence="5">
    <location>
        <begin position="143"/>
        <end position="161"/>
    </location>
</feature>
<evidence type="ECO:0000256" key="2">
    <source>
        <dbReference type="ARBA" id="ARBA00022729"/>
    </source>
</evidence>
<comment type="similarity">
    <text evidence="1">Belongs to the plant LTP family.</text>
</comment>
<accession>A0A1D1ZI40</accession>